<feature type="domain" description="RecX second three-helical" evidence="9">
    <location>
        <begin position="157"/>
        <end position="198"/>
    </location>
</feature>
<dbReference type="NCBIfam" id="NF010733">
    <property type="entry name" value="PRK14135.1"/>
    <property type="match status" value="1"/>
</dbReference>
<dbReference type="InterPro" id="IPR036388">
    <property type="entry name" value="WH-like_DNA-bd_sf"/>
</dbReference>
<dbReference type="GO" id="GO:0005737">
    <property type="term" value="C:cytoplasm"/>
    <property type="evidence" value="ECO:0007669"/>
    <property type="project" value="UniProtKB-SubCell"/>
</dbReference>
<feature type="compositionally biased region" description="Basic and acidic residues" evidence="8">
    <location>
        <begin position="1"/>
        <end position="15"/>
    </location>
</feature>
<dbReference type="OrthoDB" id="5421057at2"/>
<feature type="domain" description="RecX first three-helical" evidence="11">
    <location>
        <begin position="112"/>
        <end position="150"/>
    </location>
</feature>
<dbReference type="InterPro" id="IPR053925">
    <property type="entry name" value="RecX_HTH_3rd"/>
</dbReference>
<evidence type="ECO:0000313" key="13">
    <source>
        <dbReference type="Proteomes" id="UP000199589"/>
    </source>
</evidence>
<gene>
    <name evidence="6" type="primary">recX</name>
    <name evidence="12" type="ORF">SAMN04488569_100188</name>
</gene>
<dbReference type="EMBL" id="FOSJ01000001">
    <property type="protein sequence ID" value="SFJ85063.1"/>
    <property type="molecule type" value="Genomic_DNA"/>
</dbReference>
<dbReference type="RefSeq" id="WP_091895227.1">
    <property type="nucleotide sequence ID" value="NZ_FOSJ01000001.1"/>
</dbReference>
<proteinExistence type="inferred from homology"/>
<dbReference type="HAMAP" id="MF_01114">
    <property type="entry name" value="RecX"/>
    <property type="match status" value="1"/>
</dbReference>
<dbReference type="GO" id="GO:0006282">
    <property type="term" value="P:regulation of DNA repair"/>
    <property type="evidence" value="ECO:0007669"/>
    <property type="project" value="UniProtKB-UniRule"/>
</dbReference>
<keyword evidence="13" id="KW-1185">Reference proteome</keyword>
<protein>
    <recommendedName>
        <fullName evidence="4 6">Regulatory protein RecX</fullName>
    </recommendedName>
</protein>
<dbReference type="PANTHER" id="PTHR33602:SF1">
    <property type="entry name" value="REGULATORY PROTEIN RECX FAMILY PROTEIN"/>
    <property type="match status" value="1"/>
</dbReference>
<feature type="region of interest" description="Disordered" evidence="8">
    <location>
        <begin position="1"/>
        <end position="29"/>
    </location>
</feature>
<keyword evidence="7" id="KW-0175">Coiled coil</keyword>
<evidence type="ECO:0000256" key="8">
    <source>
        <dbReference type="SAM" id="MobiDB-lite"/>
    </source>
</evidence>
<feature type="domain" description="RecX third three-helical" evidence="10">
    <location>
        <begin position="204"/>
        <end position="251"/>
    </location>
</feature>
<dbReference type="AlphaFoldDB" id="A0A1I3UQR2"/>
<comment type="subcellular location">
    <subcellularLocation>
        <location evidence="2 6">Cytoplasm</location>
    </subcellularLocation>
</comment>
<dbReference type="Pfam" id="PF21981">
    <property type="entry name" value="RecX_HTH3"/>
    <property type="match status" value="2"/>
</dbReference>
<evidence type="ECO:0000259" key="10">
    <source>
        <dbReference type="Pfam" id="PF21981"/>
    </source>
</evidence>
<feature type="coiled-coil region" evidence="7">
    <location>
        <begin position="220"/>
        <end position="267"/>
    </location>
</feature>
<evidence type="ECO:0000313" key="12">
    <source>
        <dbReference type="EMBL" id="SFJ85063.1"/>
    </source>
</evidence>
<reference evidence="13" key="1">
    <citation type="submission" date="2016-10" db="EMBL/GenBank/DDBJ databases">
        <authorList>
            <person name="Varghese N."/>
            <person name="Submissions S."/>
        </authorList>
    </citation>
    <scope>NUCLEOTIDE SEQUENCE [LARGE SCALE GENOMIC DNA]</scope>
    <source>
        <strain evidence="13">DSM 16108</strain>
    </source>
</reference>
<name>A0A1I3UQR2_9LACT</name>
<sequence>MKDSNKNKEQDEQLIRLEPNQPANLTKENLNEQLKRVAKIDTGENDTEVDKQNTITSIQAQKRKGRYNIFINDKYAFPVDEELIITHMLHKGKVLSPEFQEQLQVEDVYRKAYQRALNYLSYGLRSEKEVRDDLKDKEFEEQADEVVERLIGQKLIDDLEYAKSYVRTSANLNSKGPSNIKHELGKRGINKDQIEVAMYEYSFDDQFANAMSLAEKSWKKSRLKSQREAVQKTKQFLMQKGYSMDIIQEVINELDTEKSEDEEYEALVKQGEQAWRRYSSKFSGYNLVQKTKSSLYQKGYPSELIKRFIEMKEEETDE</sequence>
<dbReference type="PANTHER" id="PTHR33602">
    <property type="entry name" value="REGULATORY PROTEIN RECX FAMILY PROTEIN"/>
    <property type="match status" value="1"/>
</dbReference>
<evidence type="ECO:0000256" key="3">
    <source>
        <dbReference type="ARBA" id="ARBA00009695"/>
    </source>
</evidence>
<evidence type="ECO:0000256" key="6">
    <source>
        <dbReference type="HAMAP-Rule" id="MF_01114"/>
    </source>
</evidence>
<evidence type="ECO:0000256" key="1">
    <source>
        <dbReference type="ARBA" id="ARBA00003529"/>
    </source>
</evidence>
<dbReference type="InterPro" id="IPR003783">
    <property type="entry name" value="Regulatory_RecX"/>
</dbReference>
<dbReference type="Proteomes" id="UP000199589">
    <property type="component" value="Unassembled WGS sequence"/>
</dbReference>
<comment type="similarity">
    <text evidence="3 6">Belongs to the RecX family.</text>
</comment>
<organism evidence="12 13">
    <name type="scientific">Marinilactibacillus piezotolerans</name>
    <dbReference type="NCBI Taxonomy" id="258723"/>
    <lineage>
        <taxon>Bacteria</taxon>
        <taxon>Bacillati</taxon>
        <taxon>Bacillota</taxon>
        <taxon>Bacilli</taxon>
        <taxon>Lactobacillales</taxon>
        <taxon>Carnobacteriaceae</taxon>
        <taxon>Marinilactibacillus</taxon>
    </lineage>
</organism>
<comment type="function">
    <text evidence="1 6">Modulates RecA activity.</text>
</comment>
<evidence type="ECO:0000259" key="11">
    <source>
        <dbReference type="Pfam" id="PF21982"/>
    </source>
</evidence>
<evidence type="ECO:0000256" key="7">
    <source>
        <dbReference type="SAM" id="Coils"/>
    </source>
</evidence>
<evidence type="ECO:0000256" key="4">
    <source>
        <dbReference type="ARBA" id="ARBA00018111"/>
    </source>
</evidence>
<accession>A0A1I3UQR2</accession>
<dbReference type="InterPro" id="IPR053924">
    <property type="entry name" value="RecX_HTH_2nd"/>
</dbReference>
<dbReference type="Pfam" id="PF02631">
    <property type="entry name" value="RecX_HTH2"/>
    <property type="match status" value="1"/>
</dbReference>
<keyword evidence="5 6" id="KW-0963">Cytoplasm</keyword>
<dbReference type="Gene3D" id="1.10.10.10">
    <property type="entry name" value="Winged helix-like DNA-binding domain superfamily/Winged helix DNA-binding domain"/>
    <property type="match status" value="4"/>
</dbReference>
<evidence type="ECO:0000256" key="2">
    <source>
        <dbReference type="ARBA" id="ARBA00004496"/>
    </source>
</evidence>
<dbReference type="Pfam" id="PF21982">
    <property type="entry name" value="RecX_HTH1"/>
    <property type="match status" value="1"/>
</dbReference>
<evidence type="ECO:0000259" key="9">
    <source>
        <dbReference type="Pfam" id="PF02631"/>
    </source>
</evidence>
<feature type="domain" description="RecX third three-helical" evidence="10">
    <location>
        <begin position="261"/>
        <end position="309"/>
    </location>
</feature>
<dbReference type="InterPro" id="IPR053926">
    <property type="entry name" value="RecX_HTH_1st"/>
</dbReference>
<evidence type="ECO:0000256" key="5">
    <source>
        <dbReference type="ARBA" id="ARBA00022490"/>
    </source>
</evidence>